<keyword evidence="2" id="KW-0408">Iron</keyword>
<protein>
    <submittedName>
        <fullName evidence="5">Uncharacterized protein</fullName>
    </submittedName>
</protein>
<keyword evidence="3" id="KW-0411">Iron-sulfur</keyword>
<dbReference type="Proteomes" id="UP000266643">
    <property type="component" value="Unassembled WGS sequence"/>
</dbReference>
<evidence type="ECO:0000313" key="4">
    <source>
        <dbReference type="EMBL" id="RHY04724.1"/>
    </source>
</evidence>
<sequence>MGIRRLLDLSQWNDSYSAVQIALALQWGMNGLPMSTVLSYFEQKAVVELLTL</sequence>
<dbReference type="AlphaFoldDB" id="A0A397C4M3"/>
<dbReference type="InterPro" id="IPR016099">
    <property type="entry name" value="Prismane-like_a/b-sand"/>
</dbReference>
<keyword evidence="1" id="KW-0479">Metal-binding</keyword>
<gene>
    <name evidence="4" type="ORF">DYB25_014103</name>
    <name evidence="5" type="ORF">DYB30_013328</name>
</gene>
<evidence type="ECO:0000313" key="7">
    <source>
        <dbReference type="Proteomes" id="UP000266643"/>
    </source>
</evidence>
<dbReference type="GO" id="GO:0046872">
    <property type="term" value="F:metal ion binding"/>
    <property type="evidence" value="ECO:0007669"/>
    <property type="project" value="UniProtKB-KW"/>
</dbReference>
<accession>A0A397C4M3</accession>
<evidence type="ECO:0000256" key="3">
    <source>
        <dbReference type="ARBA" id="ARBA00023014"/>
    </source>
</evidence>
<proteinExistence type="predicted"/>
<name>A0A397C4M3_APHAT</name>
<dbReference type="Proteomes" id="UP000266239">
    <property type="component" value="Unassembled WGS sequence"/>
</dbReference>
<dbReference type="Pfam" id="PF03063">
    <property type="entry name" value="Prismane"/>
    <property type="match status" value="1"/>
</dbReference>
<dbReference type="InterPro" id="IPR004137">
    <property type="entry name" value="HCP/CODH"/>
</dbReference>
<evidence type="ECO:0000256" key="1">
    <source>
        <dbReference type="ARBA" id="ARBA00022723"/>
    </source>
</evidence>
<feature type="non-terminal residue" evidence="5">
    <location>
        <position position="52"/>
    </location>
</feature>
<dbReference type="EMBL" id="QUTD01011692">
    <property type="protein sequence ID" value="RHY39475.1"/>
    <property type="molecule type" value="Genomic_DNA"/>
</dbReference>
<dbReference type="InterPro" id="IPR011254">
    <property type="entry name" value="Prismane-like_sf"/>
</dbReference>
<dbReference type="GO" id="GO:0051536">
    <property type="term" value="F:iron-sulfur cluster binding"/>
    <property type="evidence" value="ECO:0007669"/>
    <property type="project" value="UniProtKB-KW"/>
</dbReference>
<evidence type="ECO:0000313" key="5">
    <source>
        <dbReference type="EMBL" id="RHY39475.1"/>
    </source>
</evidence>
<dbReference type="Gene3D" id="3.40.50.2030">
    <property type="match status" value="1"/>
</dbReference>
<dbReference type="EMBL" id="QUTA01008119">
    <property type="protein sequence ID" value="RHY04724.1"/>
    <property type="molecule type" value="Genomic_DNA"/>
</dbReference>
<dbReference type="SUPFAM" id="SSF56821">
    <property type="entry name" value="Prismane protein-like"/>
    <property type="match status" value="1"/>
</dbReference>
<reference evidence="6 7" key="1">
    <citation type="submission" date="2018-08" db="EMBL/GenBank/DDBJ databases">
        <title>Aphanomyces genome sequencing and annotation.</title>
        <authorList>
            <person name="Minardi D."/>
            <person name="Oidtmann B."/>
            <person name="Van Der Giezen M."/>
            <person name="Studholme D.J."/>
        </authorList>
    </citation>
    <scope>NUCLEOTIDE SEQUENCE [LARGE SCALE GENOMIC DNA]</scope>
    <source>
        <strain evidence="5 7">D2</strain>
        <strain evidence="4 6">Yx</strain>
    </source>
</reference>
<evidence type="ECO:0000256" key="2">
    <source>
        <dbReference type="ARBA" id="ARBA00023004"/>
    </source>
</evidence>
<evidence type="ECO:0000313" key="6">
    <source>
        <dbReference type="Proteomes" id="UP000266239"/>
    </source>
</evidence>
<dbReference type="GO" id="GO:0016491">
    <property type="term" value="F:oxidoreductase activity"/>
    <property type="evidence" value="ECO:0007669"/>
    <property type="project" value="InterPro"/>
</dbReference>
<dbReference type="VEuPathDB" id="FungiDB:H257_19014"/>
<organism evidence="5 7">
    <name type="scientific">Aphanomyces astaci</name>
    <name type="common">Crayfish plague agent</name>
    <dbReference type="NCBI Taxonomy" id="112090"/>
    <lineage>
        <taxon>Eukaryota</taxon>
        <taxon>Sar</taxon>
        <taxon>Stramenopiles</taxon>
        <taxon>Oomycota</taxon>
        <taxon>Saprolegniomycetes</taxon>
        <taxon>Saprolegniales</taxon>
        <taxon>Verrucalvaceae</taxon>
        <taxon>Aphanomyces</taxon>
    </lineage>
</organism>
<comment type="caution">
    <text evidence="5">The sequence shown here is derived from an EMBL/GenBank/DDBJ whole genome shotgun (WGS) entry which is preliminary data.</text>
</comment>